<dbReference type="PROSITE" id="PS01116">
    <property type="entry name" value="XANTH_URACIL_PERMASE"/>
    <property type="match status" value="1"/>
</dbReference>
<evidence type="ECO:0000313" key="9">
    <source>
        <dbReference type="EMBL" id="MFD1671336.1"/>
    </source>
</evidence>
<evidence type="ECO:0000256" key="2">
    <source>
        <dbReference type="ARBA" id="ARBA00008821"/>
    </source>
</evidence>
<dbReference type="Proteomes" id="UP001597267">
    <property type="component" value="Unassembled WGS sequence"/>
</dbReference>
<keyword evidence="3" id="KW-0813">Transport</keyword>
<evidence type="ECO:0000256" key="4">
    <source>
        <dbReference type="ARBA" id="ARBA00022475"/>
    </source>
</evidence>
<comment type="caution">
    <text evidence="9">The sequence shown here is derived from an EMBL/GenBank/DDBJ whole genome shotgun (WGS) entry which is preliminary data.</text>
</comment>
<feature type="transmembrane region" description="Helical" evidence="8">
    <location>
        <begin position="327"/>
        <end position="350"/>
    </location>
</feature>
<feature type="transmembrane region" description="Helical" evidence="8">
    <location>
        <begin position="175"/>
        <end position="193"/>
    </location>
</feature>
<dbReference type="NCBIfam" id="NF037981">
    <property type="entry name" value="NCS2_1"/>
    <property type="match status" value="1"/>
</dbReference>
<feature type="transmembrane region" description="Helical" evidence="8">
    <location>
        <begin position="356"/>
        <end position="376"/>
    </location>
</feature>
<dbReference type="PANTHER" id="PTHR42810:SF4">
    <property type="entry name" value="URIC ACID TRANSPORTER UACT"/>
    <property type="match status" value="1"/>
</dbReference>
<keyword evidence="7 8" id="KW-0472">Membrane</keyword>
<dbReference type="InterPro" id="IPR006043">
    <property type="entry name" value="NCS2"/>
</dbReference>
<keyword evidence="10" id="KW-1185">Reference proteome</keyword>
<evidence type="ECO:0000256" key="8">
    <source>
        <dbReference type="SAM" id="Phobius"/>
    </source>
</evidence>
<gene>
    <name evidence="9" type="ORF">ACFQ5M_04430</name>
</gene>
<dbReference type="EMBL" id="JBHTOP010000007">
    <property type="protein sequence ID" value="MFD1671336.1"/>
    <property type="molecule type" value="Genomic_DNA"/>
</dbReference>
<feature type="transmembrane region" description="Helical" evidence="8">
    <location>
        <begin position="82"/>
        <end position="101"/>
    </location>
</feature>
<comment type="subcellular location">
    <subcellularLocation>
        <location evidence="1">Cell membrane</location>
        <topology evidence="1">Multi-pass membrane protein</topology>
    </subcellularLocation>
</comment>
<sequence>MNASKVKVCPADEKIPLHQSIPLGFQHTIIAILGSITVPLIVSASVGLTPQQTIFFVSAVIFSGGIATILASLNVIPRTSPLLPMVMGANFAVASVIVVTLKNATSINMGFRLVAGATIVAGVFCFLIAPFWMKLRRFFPPLVVGTNLMVLGVALLPNTYHWIMASNAHHQTARVNHGALMLALGVFVFHLLVSKYLKGFLGDLSILLALVLGTVVAAFMGLVNFQPVQDAPWFSLILPFHYGLPKFDLTVIISFVIVMILSMVAVSGTSMGIHNIVGKEMTDMQFGKTMKTLGLVTLIAGFFNGVQNTAFVENVGILELAKKKSRYATAAAGIILVGIGLTPKFSALISVVPKPVLGGVGFALFGVVIGSAANILKQVDLKAGHNMLIVGISIGMCMLPAVYPNFYANYPTLIQNIFGSGILAGALTSITLNIFFNWKTIMGTKTVAKAEKKQVPMTDEAVVNHG</sequence>
<feature type="transmembrane region" description="Helical" evidence="8">
    <location>
        <begin position="293"/>
        <end position="315"/>
    </location>
</feature>
<feature type="transmembrane region" description="Helical" evidence="8">
    <location>
        <begin position="413"/>
        <end position="436"/>
    </location>
</feature>
<feature type="transmembrane region" description="Helical" evidence="8">
    <location>
        <begin position="247"/>
        <end position="273"/>
    </location>
</feature>
<accession>A0ABW4J535</accession>
<organism evidence="9 10">
    <name type="scientific">Agrilactobacillus yilanensis</name>
    <dbReference type="NCBI Taxonomy" id="2485997"/>
    <lineage>
        <taxon>Bacteria</taxon>
        <taxon>Bacillati</taxon>
        <taxon>Bacillota</taxon>
        <taxon>Bacilli</taxon>
        <taxon>Lactobacillales</taxon>
        <taxon>Lactobacillaceae</taxon>
        <taxon>Agrilactobacillus</taxon>
    </lineage>
</organism>
<evidence type="ECO:0000256" key="7">
    <source>
        <dbReference type="ARBA" id="ARBA00023136"/>
    </source>
</evidence>
<feature type="transmembrane region" description="Helical" evidence="8">
    <location>
        <begin position="23"/>
        <end position="42"/>
    </location>
</feature>
<feature type="transmembrane region" description="Helical" evidence="8">
    <location>
        <begin position="205"/>
        <end position="226"/>
    </location>
</feature>
<evidence type="ECO:0000256" key="6">
    <source>
        <dbReference type="ARBA" id="ARBA00022989"/>
    </source>
</evidence>
<proteinExistence type="inferred from homology"/>
<feature type="transmembrane region" description="Helical" evidence="8">
    <location>
        <begin position="388"/>
        <end position="407"/>
    </location>
</feature>
<keyword evidence="4" id="KW-1003">Cell membrane</keyword>
<evidence type="ECO:0000256" key="3">
    <source>
        <dbReference type="ARBA" id="ARBA00022448"/>
    </source>
</evidence>
<evidence type="ECO:0000313" key="10">
    <source>
        <dbReference type="Proteomes" id="UP001597267"/>
    </source>
</evidence>
<feature type="transmembrane region" description="Helical" evidence="8">
    <location>
        <begin position="113"/>
        <end position="132"/>
    </location>
</feature>
<protein>
    <submittedName>
        <fullName evidence="9">Uracil-xanthine permease family protein</fullName>
    </submittedName>
</protein>
<keyword evidence="5 8" id="KW-0812">Transmembrane</keyword>
<keyword evidence="6 8" id="KW-1133">Transmembrane helix</keyword>
<reference evidence="10" key="1">
    <citation type="journal article" date="2019" name="Int. J. Syst. Evol. Microbiol.">
        <title>The Global Catalogue of Microorganisms (GCM) 10K type strain sequencing project: providing services to taxonomists for standard genome sequencing and annotation.</title>
        <authorList>
            <consortium name="The Broad Institute Genomics Platform"/>
            <consortium name="The Broad Institute Genome Sequencing Center for Infectious Disease"/>
            <person name="Wu L."/>
            <person name="Ma J."/>
        </authorList>
    </citation>
    <scope>NUCLEOTIDE SEQUENCE [LARGE SCALE GENOMIC DNA]</scope>
    <source>
        <strain evidence="10">CCM 8896</strain>
    </source>
</reference>
<comment type="similarity">
    <text evidence="2">Belongs to the nucleobase:cation symporter-2 (NCS2) (TC 2.A.40) family.</text>
</comment>
<name>A0ABW4J535_9LACO</name>
<evidence type="ECO:0000256" key="5">
    <source>
        <dbReference type="ARBA" id="ARBA00022692"/>
    </source>
</evidence>
<feature type="transmembrane region" description="Helical" evidence="8">
    <location>
        <begin position="54"/>
        <end position="76"/>
    </location>
</feature>
<dbReference type="InterPro" id="IPR006042">
    <property type="entry name" value="Xan_ur_permease"/>
</dbReference>
<dbReference type="PANTHER" id="PTHR42810">
    <property type="entry name" value="PURINE PERMEASE C1399.01C-RELATED"/>
    <property type="match status" value="1"/>
</dbReference>
<feature type="transmembrane region" description="Helical" evidence="8">
    <location>
        <begin position="138"/>
        <end position="163"/>
    </location>
</feature>
<evidence type="ECO:0000256" key="1">
    <source>
        <dbReference type="ARBA" id="ARBA00004651"/>
    </source>
</evidence>
<dbReference type="RefSeq" id="WP_125715466.1">
    <property type="nucleotide sequence ID" value="NZ_JBHTOP010000007.1"/>
</dbReference>
<dbReference type="Pfam" id="PF00860">
    <property type="entry name" value="Xan_ur_permease"/>
    <property type="match status" value="1"/>
</dbReference>